<evidence type="ECO:0000313" key="1">
    <source>
        <dbReference type="EMBL" id="BFO18658.1"/>
    </source>
</evidence>
<organism evidence="1">
    <name type="scientific">Streptomyces haneummycinicus</name>
    <dbReference type="NCBI Taxonomy" id="3074435"/>
    <lineage>
        <taxon>Bacteria</taxon>
        <taxon>Bacillati</taxon>
        <taxon>Actinomycetota</taxon>
        <taxon>Actinomycetes</taxon>
        <taxon>Kitasatosporales</taxon>
        <taxon>Streptomycetaceae</taxon>
        <taxon>Streptomyces</taxon>
    </lineage>
</organism>
<reference evidence="1" key="2">
    <citation type="submission" date="2024-07" db="EMBL/GenBank/DDBJ databases">
        <title>Streptomyces haneummycinica sp. nov., a new antibiotic-producing actinobacterium isolated from marine sediment.</title>
        <authorList>
            <person name="Uemura M."/>
            <person name="Hamada M."/>
            <person name="Hirano S."/>
            <person name="Kobayashi K."/>
            <person name="Ohshiro T."/>
            <person name="Kobayashi T."/>
            <person name="Terahara T."/>
        </authorList>
    </citation>
    <scope>NUCLEOTIDE SEQUENCE</scope>
    <source>
        <strain evidence="1">KM77-8</strain>
    </source>
</reference>
<protein>
    <submittedName>
        <fullName evidence="1">Uncharacterized protein</fullName>
    </submittedName>
</protein>
<reference evidence="1" key="1">
    <citation type="submission" date="2024-06" db="EMBL/GenBank/DDBJ databases">
        <authorList>
            <consortium name="consrtm"/>
            <person name="Uemura M."/>
            <person name="Terahara T."/>
        </authorList>
    </citation>
    <scope>NUCLEOTIDE SEQUENCE</scope>
    <source>
        <strain evidence="1">KM77-8</strain>
    </source>
</reference>
<sequence length="118" mass="12435">MALPSEAAFTARLTARSSVTVMSERRNGGFRRRWSARSRAGCRLTAADGGVGSLSVGDVARSFPGQAMADGTYQRVRNEAGKRARDHVFPVIARIRGQVIGAGPHPCASAALVAPADR</sequence>
<name>A0AAT9HMJ5_9ACTN</name>
<gene>
    <name evidence="1" type="ORF">SHKM778_50460</name>
</gene>
<dbReference type="EMBL" id="AP035768">
    <property type="protein sequence ID" value="BFO18658.1"/>
    <property type="molecule type" value="Genomic_DNA"/>
</dbReference>
<proteinExistence type="predicted"/>
<dbReference type="AlphaFoldDB" id="A0AAT9HMJ5"/>
<accession>A0AAT9HMJ5</accession>